<dbReference type="EMBL" id="LAZR01053588">
    <property type="protein sequence ID" value="KKK80420.1"/>
    <property type="molecule type" value="Genomic_DNA"/>
</dbReference>
<comment type="caution">
    <text evidence="1">The sequence shown here is derived from an EMBL/GenBank/DDBJ whole genome shotgun (WGS) entry which is preliminary data.</text>
</comment>
<proteinExistence type="predicted"/>
<evidence type="ECO:0000313" key="1">
    <source>
        <dbReference type="EMBL" id="KKK80420.1"/>
    </source>
</evidence>
<gene>
    <name evidence="1" type="ORF">LCGC14_2823650</name>
</gene>
<name>A0A0F8Z312_9ZZZZ</name>
<accession>A0A0F8Z312</accession>
<organism evidence="1">
    <name type="scientific">marine sediment metagenome</name>
    <dbReference type="NCBI Taxonomy" id="412755"/>
    <lineage>
        <taxon>unclassified sequences</taxon>
        <taxon>metagenomes</taxon>
        <taxon>ecological metagenomes</taxon>
    </lineage>
</organism>
<dbReference type="AlphaFoldDB" id="A0A0F8Z312"/>
<protein>
    <submittedName>
        <fullName evidence="1">Uncharacterized protein</fullName>
    </submittedName>
</protein>
<sequence>MKLNNGEIFSAWDALNRLTPEGTKFPVKVSLGIVKLRTKLSDSYKEIEEVRNGLVKTYGEEKDGQTIVDSKDKNYPKFVDEMNELFAQEAEVVIEKVKLPEKVAATCDACKHNMDKMLEIEPSVLMALERFVEVA</sequence>
<reference evidence="1" key="1">
    <citation type="journal article" date="2015" name="Nature">
        <title>Complex archaea that bridge the gap between prokaryotes and eukaryotes.</title>
        <authorList>
            <person name="Spang A."/>
            <person name="Saw J.H."/>
            <person name="Jorgensen S.L."/>
            <person name="Zaremba-Niedzwiedzka K."/>
            <person name="Martijn J."/>
            <person name="Lind A.E."/>
            <person name="van Eijk R."/>
            <person name="Schleper C."/>
            <person name="Guy L."/>
            <person name="Ettema T.J."/>
        </authorList>
    </citation>
    <scope>NUCLEOTIDE SEQUENCE</scope>
</reference>